<dbReference type="EMBL" id="ML978124">
    <property type="protein sequence ID" value="KAF2100439.1"/>
    <property type="molecule type" value="Genomic_DNA"/>
</dbReference>
<proteinExistence type="predicted"/>
<name>A0A9P4IGA0_9PEZI</name>
<reference evidence="2" key="1">
    <citation type="journal article" date="2020" name="Stud. Mycol.">
        <title>101 Dothideomycetes genomes: a test case for predicting lifestyles and emergence of pathogens.</title>
        <authorList>
            <person name="Haridas S."/>
            <person name="Albert R."/>
            <person name="Binder M."/>
            <person name="Bloem J."/>
            <person name="Labutti K."/>
            <person name="Salamov A."/>
            <person name="Andreopoulos B."/>
            <person name="Baker S."/>
            <person name="Barry K."/>
            <person name="Bills G."/>
            <person name="Bluhm B."/>
            <person name="Cannon C."/>
            <person name="Castanera R."/>
            <person name="Culley D."/>
            <person name="Daum C."/>
            <person name="Ezra D."/>
            <person name="Gonzalez J."/>
            <person name="Henrissat B."/>
            <person name="Kuo A."/>
            <person name="Liang C."/>
            <person name="Lipzen A."/>
            <person name="Lutzoni F."/>
            <person name="Magnuson J."/>
            <person name="Mondo S."/>
            <person name="Nolan M."/>
            <person name="Ohm R."/>
            <person name="Pangilinan J."/>
            <person name="Park H.-J."/>
            <person name="Ramirez L."/>
            <person name="Alfaro M."/>
            <person name="Sun H."/>
            <person name="Tritt A."/>
            <person name="Yoshinaga Y."/>
            <person name="Zwiers L.-H."/>
            <person name="Turgeon B."/>
            <person name="Goodwin S."/>
            <person name="Spatafora J."/>
            <person name="Crous P."/>
            <person name="Grigoriev I."/>
        </authorList>
    </citation>
    <scope>NUCLEOTIDE SEQUENCE</scope>
    <source>
        <strain evidence="2">CBS 133067</strain>
    </source>
</reference>
<keyword evidence="3" id="KW-1185">Reference proteome</keyword>
<keyword evidence="1" id="KW-0732">Signal</keyword>
<organism evidence="2 3">
    <name type="scientific">Rhizodiscina lignyota</name>
    <dbReference type="NCBI Taxonomy" id="1504668"/>
    <lineage>
        <taxon>Eukaryota</taxon>
        <taxon>Fungi</taxon>
        <taxon>Dikarya</taxon>
        <taxon>Ascomycota</taxon>
        <taxon>Pezizomycotina</taxon>
        <taxon>Dothideomycetes</taxon>
        <taxon>Pleosporomycetidae</taxon>
        <taxon>Aulographales</taxon>
        <taxon>Rhizodiscinaceae</taxon>
        <taxon>Rhizodiscina</taxon>
    </lineage>
</organism>
<feature type="signal peptide" evidence="1">
    <location>
        <begin position="1"/>
        <end position="19"/>
    </location>
</feature>
<feature type="chain" id="PRO_5040484649" evidence="1">
    <location>
        <begin position="20"/>
        <end position="118"/>
    </location>
</feature>
<gene>
    <name evidence="2" type="ORF">NA57DRAFT_54528</name>
</gene>
<evidence type="ECO:0000313" key="3">
    <source>
        <dbReference type="Proteomes" id="UP000799772"/>
    </source>
</evidence>
<evidence type="ECO:0000313" key="2">
    <source>
        <dbReference type="EMBL" id="KAF2100439.1"/>
    </source>
</evidence>
<protein>
    <submittedName>
        <fullName evidence="2">Uncharacterized protein</fullName>
    </submittedName>
</protein>
<accession>A0A9P4IGA0</accession>
<dbReference type="OrthoDB" id="2910287at2759"/>
<comment type="caution">
    <text evidence="2">The sequence shown here is derived from an EMBL/GenBank/DDBJ whole genome shotgun (WGS) entry which is preliminary data.</text>
</comment>
<evidence type="ECO:0000256" key="1">
    <source>
        <dbReference type="SAM" id="SignalP"/>
    </source>
</evidence>
<dbReference type="Proteomes" id="UP000799772">
    <property type="component" value="Unassembled WGS sequence"/>
</dbReference>
<dbReference type="AlphaFoldDB" id="A0A9P4IGA0"/>
<sequence length="118" mass="12750">MAKYAFTALFTLFAAQALAAPSANPIEKRTPGGIYICTDINWSGECGYKVQPLNTCIHLDDPWYHTISSFGPDQGTSCQMYSDKNCNFPIGSGIGYPGVADMTKDGLNDQVGAFKCHT</sequence>